<dbReference type="Gene3D" id="1.10.260.40">
    <property type="entry name" value="lambda repressor-like DNA-binding domains"/>
    <property type="match status" value="1"/>
</dbReference>
<dbReference type="InterPro" id="IPR050400">
    <property type="entry name" value="Bact_Cytoskel_RodZ"/>
</dbReference>
<evidence type="ECO:0000256" key="1">
    <source>
        <dbReference type="SAM" id="Phobius"/>
    </source>
</evidence>
<keyword evidence="1" id="KW-1133">Transmembrane helix</keyword>
<protein>
    <recommendedName>
        <fullName evidence="3">HTH cro/C1-type domain-containing protein</fullName>
    </recommendedName>
</protein>
<keyword evidence="1" id="KW-0472">Membrane</keyword>
<dbReference type="AlphaFoldDB" id="A0A383F0D0"/>
<name>A0A383F0D0_9ZZZZ</name>
<dbReference type="PANTHER" id="PTHR34475">
    <property type="match status" value="1"/>
</dbReference>
<proteinExistence type="predicted"/>
<evidence type="ECO:0008006" key="3">
    <source>
        <dbReference type="Google" id="ProtNLM"/>
    </source>
</evidence>
<gene>
    <name evidence="2" type="ORF">METZ01_LOCUS514814</name>
</gene>
<organism evidence="2">
    <name type="scientific">marine metagenome</name>
    <dbReference type="NCBI Taxonomy" id="408172"/>
    <lineage>
        <taxon>unclassified sequences</taxon>
        <taxon>metagenomes</taxon>
        <taxon>ecological metagenomes</taxon>
    </lineage>
</organism>
<evidence type="ECO:0000313" key="2">
    <source>
        <dbReference type="EMBL" id="SVE61960.1"/>
    </source>
</evidence>
<dbReference type="Pfam" id="PF13413">
    <property type="entry name" value="HTH_25"/>
    <property type="match status" value="1"/>
</dbReference>
<feature type="non-terminal residue" evidence="2">
    <location>
        <position position="206"/>
    </location>
</feature>
<feature type="transmembrane region" description="Helical" evidence="1">
    <location>
        <begin position="144"/>
        <end position="166"/>
    </location>
</feature>
<sequence length="206" mass="22346">MTDYGIGEQLTRARLSRNITIEEAEQGTRISGRFLQALEQERFEKIPAPVFAKGFLRSYAQFLGLNPQALLALYPQTGNIKSARSEIIGEKKTIKNSLTKLRKAGASEIIGGNEQIGPLAKLRSGGAGVIFRRKIGKGNLIRNLSGRVLLTILLIIIVGSGIFVAIREYTHPGPDNYQTNVSSATNSPTPITAVSTTDEIEKGIIP</sequence>
<accession>A0A383F0D0</accession>
<dbReference type="PANTHER" id="PTHR34475:SF1">
    <property type="entry name" value="CYTOSKELETON PROTEIN RODZ"/>
    <property type="match status" value="1"/>
</dbReference>
<dbReference type="InterPro" id="IPR010982">
    <property type="entry name" value="Lambda_DNA-bd_dom_sf"/>
</dbReference>
<dbReference type="EMBL" id="UINC01230015">
    <property type="protein sequence ID" value="SVE61960.1"/>
    <property type="molecule type" value="Genomic_DNA"/>
</dbReference>
<keyword evidence="1" id="KW-0812">Transmembrane</keyword>
<reference evidence="2" key="1">
    <citation type="submission" date="2018-05" db="EMBL/GenBank/DDBJ databases">
        <authorList>
            <person name="Lanie J.A."/>
            <person name="Ng W.-L."/>
            <person name="Kazmierczak K.M."/>
            <person name="Andrzejewski T.M."/>
            <person name="Davidsen T.M."/>
            <person name="Wayne K.J."/>
            <person name="Tettelin H."/>
            <person name="Glass J.I."/>
            <person name="Rusch D."/>
            <person name="Podicherti R."/>
            <person name="Tsui H.-C.T."/>
            <person name="Winkler M.E."/>
        </authorList>
    </citation>
    <scope>NUCLEOTIDE SEQUENCE</scope>
</reference>
<dbReference type="GO" id="GO:0003677">
    <property type="term" value="F:DNA binding"/>
    <property type="evidence" value="ECO:0007669"/>
    <property type="project" value="InterPro"/>
</dbReference>